<gene>
    <name evidence="1" type="ORF">LCGC14_1884020</name>
</gene>
<sequence>MGDNKATATPWVVGDTDTYIVYGALDNLWGTSWSYSDINNNGFGVELFVNYTGSFDVDARIDHINITVYYTEAGSPQQ</sequence>
<organism evidence="1">
    <name type="scientific">marine sediment metagenome</name>
    <dbReference type="NCBI Taxonomy" id="412755"/>
    <lineage>
        <taxon>unclassified sequences</taxon>
        <taxon>metagenomes</taxon>
        <taxon>ecological metagenomes</taxon>
    </lineage>
</organism>
<dbReference type="AlphaFoldDB" id="A0A0F9G1I5"/>
<dbReference type="EMBL" id="LAZR01019445">
    <property type="protein sequence ID" value="KKL92508.1"/>
    <property type="molecule type" value="Genomic_DNA"/>
</dbReference>
<evidence type="ECO:0000313" key="1">
    <source>
        <dbReference type="EMBL" id="KKL92508.1"/>
    </source>
</evidence>
<protein>
    <submittedName>
        <fullName evidence="1">Uncharacterized protein</fullName>
    </submittedName>
</protein>
<comment type="caution">
    <text evidence="1">The sequence shown here is derived from an EMBL/GenBank/DDBJ whole genome shotgun (WGS) entry which is preliminary data.</text>
</comment>
<reference evidence="1" key="1">
    <citation type="journal article" date="2015" name="Nature">
        <title>Complex archaea that bridge the gap between prokaryotes and eukaryotes.</title>
        <authorList>
            <person name="Spang A."/>
            <person name="Saw J.H."/>
            <person name="Jorgensen S.L."/>
            <person name="Zaremba-Niedzwiedzka K."/>
            <person name="Martijn J."/>
            <person name="Lind A.E."/>
            <person name="van Eijk R."/>
            <person name="Schleper C."/>
            <person name="Guy L."/>
            <person name="Ettema T.J."/>
        </authorList>
    </citation>
    <scope>NUCLEOTIDE SEQUENCE</scope>
</reference>
<name>A0A0F9G1I5_9ZZZZ</name>
<feature type="non-terminal residue" evidence="1">
    <location>
        <position position="78"/>
    </location>
</feature>
<proteinExistence type="predicted"/>
<accession>A0A0F9G1I5</accession>